<dbReference type="SUPFAM" id="SSF52075">
    <property type="entry name" value="Outer arm dynein light chain 1"/>
    <property type="match status" value="1"/>
</dbReference>
<gene>
    <name evidence="6" type="ORF">CTOB1V02_LOCUS6258</name>
</gene>
<accession>A0A7R8ZR04</accession>
<keyword evidence="1" id="KW-0547">Nucleotide-binding</keyword>
<dbReference type="InterPro" id="IPR036705">
    <property type="entry name" value="Ribosyl_crysJ1_sf"/>
</dbReference>
<protein>
    <recommendedName>
        <fullName evidence="4">Protein KTI12 homolog</fullName>
    </recommendedName>
</protein>
<dbReference type="InterPro" id="IPR013641">
    <property type="entry name" value="KTI12/PSTK"/>
</dbReference>
<dbReference type="AlphaFoldDB" id="A0A7R8ZR04"/>
<reference evidence="6" key="1">
    <citation type="submission" date="2020-11" db="EMBL/GenBank/DDBJ databases">
        <authorList>
            <person name="Tran Van P."/>
        </authorList>
    </citation>
    <scope>NUCLEOTIDE SEQUENCE</scope>
</reference>
<evidence type="ECO:0000256" key="1">
    <source>
        <dbReference type="ARBA" id="ARBA00022741"/>
    </source>
</evidence>
<dbReference type="Pfam" id="PF08433">
    <property type="entry name" value="KTI12"/>
    <property type="match status" value="1"/>
</dbReference>
<evidence type="ECO:0000313" key="6">
    <source>
        <dbReference type="EMBL" id="CAD7228374.1"/>
    </source>
</evidence>
<dbReference type="InterPro" id="IPR027417">
    <property type="entry name" value="P-loop_NTPase"/>
</dbReference>
<dbReference type="Gene3D" id="3.80.10.10">
    <property type="entry name" value="Ribonuclease Inhibitor"/>
    <property type="match status" value="1"/>
</dbReference>
<sequence length="907" mass="101155">MPLIVIVGRPCSGKTSIAKQLERQLQEEGMACRVISEESCFGPGETRESIFSRSQREKEIRGKLKSALTRAFSDAQKEVIILDGMNYIKGYRYEIYCLAKENRCRQVTLETVLSVEGFNEEEEAEQKQREWNAKREPPELRYSNELIAALNMRYEAPIAKNRWDSPLFRIGLESADSPVECLPEIRVALFGGKAPKPNRSTQCQPLSSDDHIQTLDRVLRTLCQRILASQKPTEREIEIDGEILELPPGEVLTEQKLTTARSQFIHFSKQRPVEVPKIKSLFLKFLDSQLSSGPGMGAGDSKTSSIDSPHDADCVSLDLSGNLDPVSYKEHAKGNYVEGCLSAVPTTVTDSVLFVANNFLERLPSSMRHLRHLHTVDVSNNKLKELPSDLGYWPCLKKFNLSHNPVRELPSSLTQAASLQVLLAFNTRCRSPPSAVCDTGSEELLHFIRTEWKQPSSPELKKTILIPRNVFPRVRGNQVLSNSKNPDCARTQYIQAQTETHNLPQKAKTPLIPPKDGTSLAPDDFLDRILGLFYGAALGDALGLGPEFLSKDAIEFYFDRDCYSVEQMRMDKHRAHWRKGGWTDLTDIMLLALDSVLQWAGVVDELAYAAQLKAWWQKGWPPPTLQEGASNDETLTPPPSPSKLLPVSACKGYISSNAIKMVLAEPDFLRSPHVVSALVRDRVKAMSDAKDDPDRSNSPHPKNPGKLRDMFLDGSCLAASITCGVPHFYNDAEVEMNALRICKTTHSEPQCLASAVLLAHLVSNVLQGKHLKQEPSVTNDILEKALKVLPTEDLKQELKDVWNRSMEDMRPSLYSGIPQHPYTTISILLITLLSHGEPSSAHFEESVTSVILMGGFARLNGTVCGALLGAITGYQHLPRRWLSSLPESNKNFLNSKLNHLLDMMGIP</sequence>
<feature type="compositionally biased region" description="Basic and acidic residues" evidence="5">
    <location>
        <begin position="685"/>
        <end position="697"/>
    </location>
</feature>
<organism evidence="6">
    <name type="scientific">Cyprideis torosa</name>
    <dbReference type="NCBI Taxonomy" id="163714"/>
    <lineage>
        <taxon>Eukaryota</taxon>
        <taxon>Metazoa</taxon>
        <taxon>Ecdysozoa</taxon>
        <taxon>Arthropoda</taxon>
        <taxon>Crustacea</taxon>
        <taxon>Oligostraca</taxon>
        <taxon>Ostracoda</taxon>
        <taxon>Podocopa</taxon>
        <taxon>Podocopida</taxon>
        <taxon>Cytherocopina</taxon>
        <taxon>Cytheroidea</taxon>
        <taxon>Cytherideidae</taxon>
        <taxon>Cyprideis</taxon>
    </lineage>
</organism>
<evidence type="ECO:0000256" key="5">
    <source>
        <dbReference type="SAM" id="MobiDB-lite"/>
    </source>
</evidence>
<dbReference type="EMBL" id="OB661510">
    <property type="protein sequence ID" value="CAD7228374.1"/>
    <property type="molecule type" value="Genomic_DNA"/>
</dbReference>
<evidence type="ECO:0000256" key="2">
    <source>
        <dbReference type="ARBA" id="ARBA00022840"/>
    </source>
</evidence>
<dbReference type="SUPFAM" id="SSF101478">
    <property type="entry name" value="ADP-ribosylglycohydrolase"/>
    <property type="match status" value="2"/>
</dbReference>
<feature type="region of interest" description="Disordered" evidence="5">
    <location>
        <begin position="685"/>
        <end position="706"/>
    </location>
</feature>
<dbReference type="OrthoDB" id="2021138at2759"/>
<dbReference type="GO" id="GO:0005524">
    <property type="term" value="F:ATP binding"/>
    <property type="evidence" value="ECO:0007669"/>
    <property type="project" value="UniProtKB-KW"/>
</dbReference>
<dbReference type="SUPFAM" id="SSF52540">
    <property type="entry name" value="P-loop containing nucleoside triphosphate hydrolases"/>
    <property type="match status" value="1"/>
</dbReference>
<comment type="similarity">
    <text evidence="3">Belongs to the KTI12 family.</text>
</comment>
<dbReference type="Gene3D" id="1.10.4080.10">
    <property type="entry name" value="ADP-ribosylation/Crystallin J1"/>
    <property type="match status" value="1"/>
</dbReference>
<proteinExistence type="inferred from homology"/>
<evidence type="ECO:0000256" key="3">
    <source>
        <dbReference type="ARBA" id="ARBA00025768"/>
    </source>
</evidence>
<dbReference type="Pfam" id="PF03747">
    <property type="entry name" value="ADP_ribosyl_GH"/>
    <property type="match status" value="1"/>
</dbReference>
<name>A0A7R8ZR04_9CRUS</name>
<dbReference type="InterPro" id="IPR005502">
    <property type="entry name" value="Ribosyl_crysJ1"/>
</dbReference>
<dbReference type="PANTHER" id="PTHR12435">
    <property type="match status" value="1"/>
</dbReference>
<evidence type="ECO:0000256" key="4">
    <source>
        <dbReference type="ARBA" id="ARBA00026170"/>
    </source>
</evidence>
<dbReference type="Gene3D" id="3.40.50.300">
    <property type="entry name" value="P-loop containing nucleotide triphosphate hydrolases"/>
    <property type="match status" value="1"/>
</dbReference>
<dbReference type="InterPro" id="IPR032675">
    <property type="entry name" value="LRR_dom_sf"/>
</dbReference>
<keyword evidence="2" id="KW-0067">ATP-binding</keyword>